<sequence>MKKLRIIALTFFIALFVPTSAFAITDDVTPLGPGEWDTLYYNNVYLTSSYKEIQVNSGGGNLEICVFNMNPSNNGNFRIQEQDPSGREFVGFGYIYPDSNGDFCHVITDLNPYVDGSNNKAEFVIGFDANGFNETVTIRVRD</sequence>
<accession>I0JL28</accession>
<gene>
    <name evidence="2" type="ordered locus">HBHAL_2504</name>
</gene>
<reference evidence="2 3" key="1">
    <citation type="journal article" date="2013" name="Environ. Microbiol.">
        <title>Chloride and organic osmolytes: a hybrid strategy to cope with elevated salinities by the moderately halophilic, chloride-dependent bacterium Halobacillus halophilus.</title>
        <authorList>
            <person name="Saum S.H."/>
            <person name="Pfeiffer F."/>
            <person name="Palm P."/>
            <person name="Rampp M."/>
            <person name="Schuster S.C."/>
            <person name="Muller V."/>
            <person name="Oesterhelt D."/>
        </authorList>
    </citation>
    <scope>NUCLEOTIDE SEQUENCE [LARGE SCALE GENOMIC DNA]</scope>
    <source>
        <strain evidence="3">ATCC 35676 / DSM 2266 / JCM 20832 / KCTC 3685 / LMG 17431 / NBRC 102448 / NCIMB 2269</strain>
    </source>
</reference>
<proteinExistence type="predicted"/>
<dbReference type="HOGENOM" id="CLU_1813093_0_0_9"/>
<feature type="signal peptide" evidence="1">
    <location>
        <begin position="1"/>
        <end position="23"/>
    </location>
</feature>
<dbReference type="AlphaFoldDB" id="I0JL28"/>
<dbReference type="KEGG" id="hhd:HBHAL_2504"/>
<organism evidence="2 3">
    <name type="scientific">Halobacillus halophilus (strain ATCC 35676 / DSM 2266 / JCM 20832 / KCTC 3685 / LMG 17431 / NBRC 102448 / NCIMB 2269)</name>
    <name type="common">Sporosarcina halophila</name>
    <dbReference type="NCBI Taxonomy" id="866895"/>
    <lineage>
        <taxon>Bacteria</taxon>
        <taxon>Bacillati</taxon>
        <taxon>Bacillota</taxon>
        <taxon>Bacilli</taxon>
        <taxon>Bacillales</taxon>
        <taxon>Bacillaceae</taxon>
        <taxon>Halobacillus</taxon>
    </lineage>
</organism>
<evidence type="ECO:0000313" key="3">
    <source>
        <dbReference type="Proteomes" id="UP000007397"/>
    </source>
</evidence>
<evidence type="ECO:0008006" key="4">
    <source>
        <dbReference type="Google" id="ProtNLM"/>
    </source>
</evidence>
<name>I0JL28_HALH3</name>
<dbReference type="EMBL" id="HE717023">
    <property type="protein sequence ID" value="CCG44848.1"/>
    <property type="molecule type" value="Genomic_DNA"/>
</dbReference>
<dbReference type="RefSeq" id="WP_014642747.1">
    <property type="nucleotide sequence ID" value="NC_017668.1"/>
</dbReference>
<dbReference type="PATRIC" id="fig|866895.3.peg.1517"/>
<feature type="chain" id="PRO_5003629771" description="Secreted protein" evidence="1">
    <location>
        <begin position="24"/>
        <end position="142"/>
    </location>
</feature>
<evidence type="ECO:0000313" key="2">
    <source>
        <dbReference type="EMBL" id="CCG44848.1"/>
    </source>
</evidence>
<keyword evidence="1" id="KW-0732">Signal</keyword>
<keyword evidence="3" id="KW-1185">Reference proteome</keyword>
<dbReference type="Proteomes" id="UP000007397">
    <property type="component" value="Chromosome"/>
</dbReference>
<evidence type="ECO:0000256" key="1">
    <source>
        <dbReference type="SAM" id="SignalP"/>
    </source>
</evidence>
<protein>
    <recommendedName>
        <fullName evidence="4">Secreted protein</fullName>
    </recommendedName>
</protein>